<protein>
    <submittedName>
        <fullName evidence="3">Leucine-rich repeat domain superfamily</fullName>
    </submittedName>
</protein>
<evidence type="ECO:0000256" key="2">
    <source>
        <dbReference type="SAM" id="SignalP"/>
    </source>
</evidence>
<feature type="region of interest" description="Disordered" evidence="1">
    <location>
        <begin position="124"/>
        <end position="158"/>
    </location>
</feature>
<feature type="signal peptide" evidence="2">
    <location>
        <begin position="1"/>
        <end position="21"/>
    </location>
</feature>
<sequence>MPTKVLLFITFAFTLPWRVRGTSSVDIERVPPPCPFSDAQLRSITIQSESWEHASRAILALDGCASGLRKTQELSIKIAATQEVHHVPVPRRQRLSLRSARDVHVQEVFDMALATAMIVNRPPHTHPQLSSLLQDQDPDQRSPPRRLPLAPGTQKEVGLQLRTQAPPVLLSTEITQLLSQMHSLERLTFHLPDRKHGIIFTDSIEQWRVKTHNIKHLTLSSGLERLINISPNVESVAGIGHFNHRDAQRLTLACGYAKTLRSFSMDTNWTAAQLDLVLAAMPRLEKLNMSGSLKDDLDDFIPILAQFTRMRSLRLPEIGHAGASTSSTSFRTTSGAALLVRKRRRAEREVSEKVSWAMRAGALGRLWVGHCEVKLGRYGKHKA</sequence>
<proteinExistence type="predicted"/>
<organism evidence="3 4">
    <name type="scientific">Septoria linicola</name>
    <dbReference type="NCBI Taxonomy" id="215465"/>
    <lineage>
        <taxon>Eukaryota</taxon>
        <taxon>Fungi</taxon>
        <taxon>Dikarya</taxon>
        <taxon>Ascomycota</taxon>
        <taxon>Pezizomycotina</taxon>
        <taxon>Dothideomycetes</taxon>
        <taxon>Dothideomycetidae</taxon>
        <taxon>Mycosphaerellales</taxon>
        <taxon>Mycosphaerellaceae</taxon>
        <taxon>Septoria</taxon>
    </lineage>
</organism>
<dbReference type="OrthoDB" id="2848819at2759"/>
<dbReference type="SUPFAM" id="SSF52047">
    <property type="entry name" value="RNI-like"/>
    <property type="match status" value="1"/>
</dbReference>
<feature type="chain" id="PRO_5040470524" evidence="2">
    <location>
        <begin position="22"/>
        <end position="383"/>
    </location>
</feature>
<dbReference type="InterPro" id="IPR032675">
    <property type="entry name" value="LRR_dom_sf"/>
</dbReference>
<dbReference type="EMBL" id="CP099426">
    <property type="protein sequence ID" value="USW56889.1"/>
    <property type="molecule type" value="Genomic_DNA"/>
</dbReference>
<dbReference type="Gene3D" id="3.80.10.10">
    <property type="entry name" value="Ribonuclease Inhibitor"/>
    <property type="match status" value="1"/>
</dbReference>
<keyword evidence="2" id="KW-0732">Signal</keyword>
<evidence type="ECO:0000313" key="3">
    <source>
        <dbReference type="EMBL" id="USW56889.1"/>
    </source>
</evidence>
<keyword evidence="4" id="KW-1185">Reference proteome</keyword>
<gene>
    <name evidence="3" type="ORF">Slin15195_G102080</name>
</gene>
<reference evidence="3" key="1">
    <citation type="submission" date="2022-06" db="EMBL/GenBank/DDBJ databases">
        <title>Complete genome sequences of two strains of the flax pathogen Septoria linicola.</title>
        <authorList>
            <person name="Lapalu N."/>
            <person name="Simon A."/>
            <person name="Demenou B."/>
            <person name="Paumier D."/>
            <person name="Guillot M.-P."/>
            <person name="Gout L."/>
            <person name="Valade R."/>
        </authorList>
    </citation>
    <scope>NUCLEOTIDE SEQUENCE</scope>
    <source>
        <strain evidence="3">SE15195</strain>
    </source>
</reference>
<accession>A0A9Q9AXJ4</accession>
<evidence type="ECO:0000256" key="1">
    <source>
        <dbReference type="SAM" id="MobiDB-lite"/>
    </source>
</evidence>
<dbReference type="AlphaFoldDB" id="A0A9Q9AXJ4"/>
<dbReference type="Proteomes" id="UP001056384">
    <property type="component" value="Chromosome 9"/>
</dbReference>
<evidence type="ECO:0000313" key="4">
    <source>
        <dbReference type="Proteomes" id="UP001056384"/>
    </source>
</evidence>
<name>A0A9Q9AXJ4_9PEZI</name>